<keyword evidence="4" id="KW-0545">Nucleotide biosynthesis</keyword>
<dbReference type="PANTHER" id="PTHR11548">
    <property type="entry name" value="THYMIDYLATE SYNTHASE 1"/>
    <property type="match status" value="1"/>
</dbReference>
<dbReference type="InterPro" id="IPR000398">
    <property type="entry name" value="Thymidylate_synthase"/>
</dbReference>
<dbReference type="PRINTS" id="PR00108">
    <property type="entry name" value="THYMDSNTHASE"/>
</dbReference>
<dbReference type="Proteomes" id="UP000605990">
    <property type="component" value="Unassembled WGS sequence"/>
</dbReference>
<dbReference type="CDD" id="cd00351">
    <property type="entry name" value="TS_Pyrimidine_HMase"/>
    <property type="match status" value="1"/>
</dbReference>
<dbReference type="NCBIfam" id="NF002499">
    <property type="entry name" value="PRK01827.1-5"/>
    <property type="match status" value="1"/>
</dbReference>
<dbReference type="PANTHER" id="PTHR11548:SF9">
    <property type="entry name" value="THYMIDYLATE SYNTHASE"/>
    <property type="match status" value="1"/>
</dbReference>
<dbReference type="InterPro" id="IPR023451">
    <property type="entry name" value="Thymidate_synth/dCMP_Mease_dom"/>
</dbReference>
<feature type="active site" description="Nucleophile" evidence="4">
    <location>
        <position position="156"/>
    </location>
</feature>
<keyword evidence="7" id="KW-1185">Reference proteome</keyword>
<sequence length="274" mass="31153">MKQYHDLVKHVLENGTQKGDRTGTGTISVFGYQMRFDLSVGFPMVTTKKLHLKSIIHELLWFLKGETNIAYLQENGVKIWDAWADENGNLGPVYGHQWRNWNSEEIDQITELIETLKTNPNSRRMLISAWNPSVLPDTSVSFSENVANGKAALPPCHAFFQFYVSDGKLSCQLYQRSADIFLGVPFNIASYALFTMMVAQVCGFEAGEFIHTFGDAHIYNNHIEQVNLQLSREPRKLPIMKLNPSVTNIFDFTFDDFTLEGYEPHEHIKGAVSV</sequence>
<keyword evidence="4" id="KW-0963">Cytoplasm</keyword>
<dbReference type="InterPro" id="IPR036926">
    <property type="entry name" value="Thymidate_synth/dCMP_Mease_sf"/>
</dbReference>
<dbReference type="GO" id="GO:0004799">
    <property type="term" value="F:thymidylate synthase activity"/>
    <property type="evidence" value="ECO:0007669"/>
    <property type="project" value="UniProtKB-EC"/>
</dbReference>
<feature type="binding site" evidence="4">
    <location>
        <position position="51"/>
    </location>
    <ligand>
        <name>(6R)-5,10-methylene-5,6,7,8-tetrahydrofolate</name>
        <dbReference type="ChEBI" id="CHEBI:15636"/>
    </ligand>
</feature>
<dbReference type="GO" id="GO:0032259">
    <property type="term" value="P:methylation"/>
    <property type="evidence" value="ECO:0007669"/>
    <property type="project" value="UniProtKB-KW"/>
</dbReference>
<dbReference type="InterPro" id="IPR045097">
    <property type="entry name" value="Thymidate_synth/dCMP_Mease"/>
</dbReference>
<comment type="caution">
    <text evidence="6">The sequence shown here is derived from an EMBL/GenBank/DDBJ whole genome shotgun (WGS) entry which is preliminary data.</text>
</comment>
<keyword evidence="3 4" id="KW-0808">Transferase</keyword>
<evidence type="ECO:0000256" key="2">
    <source>
        <dbReference type="ARBA" id="ARBA00022603"/>
    </source>
</evidence>
<evidence type="ECO:0000313" key="7">
    <source>
        <dbReference type="Proteomes" id="UP000605990"/>
    </source>
</evidence>
<evidence type="ECO:0000256" key="4">
    <source>
        <dbReference type="HAMAP-Rule" id="MF_00008"/>
    </source>
</evidence>
<comment type="subcellular location">
    <subcellularLocation>
        <location evidence="4">Cytoplasm</location>
    </subcellularLocation>
</comment>
<comment type="subunit">
    <text evidence="4">Homodimer.</text>
</comment>
<comment type="catalytic activity">
    <reaction evidence="4">
        <text>dUMP + (6R)-5,10-methylene-5,6,7,8-tetrahydrofolate = 7,8-dihydrofolate + dTMP</text>
        <dbReference type="Rhea" id="RHEA:12104"/>
        <dbReference type="ChEBI" id="CHEBI:15636"/>
        <dbReference type="ChEBI" id="CHEBI:57451"/>
        <dbReference type="ChEBI" id="CHEBI:63528"/>
        <dbReference type="ChEBI" id="CHEBI:246422"/>
        <dbReference type="EC" id="2.1.1.45"/>
    </reaction>
</comment>
<dbReference type="HAMAP" id="MF_00008">
    <property type="entry name" value="Thymidy_synth_bact"/>
    <property type="match status" value="1"/>
</dbReference>
<feature type="binding site" description="in other chain" evidence="4">
    <location>
        <begin position="217"/>
        <end position="219"/>
    </location>
    <ligand>
        <name>dUMP</name>
        <dbReference type="ChEBI" id="CHEBI:246422"/>
        <note>ligand shared between dimeric partners</note>
    </ligand>
</feature>
<dbReference type="NCBIfam" id="TIGR03284">
    <property type="entry name" value="thym_sym"/>
    <property type="match status" value="2"/>
</dbReference>
<evidence type="ECO:0000256" key="3">
    <source>
        <dbReference type="ARBA" id="ARBA00022679"/>
    </source>
</evidence>
<feature type="binding site" description="in other chain" evidence="4">
    <location>
        <position position="187"/>
    </location>
    <ligand>
        <name>dUMP</name>
        <dbReference type="ChEBI" id="CHEBI:246422"/>
        <note>ligand shared between dimeric partners</note>
    </ligand>
</feature>
<dbReference type="EMBL" id="JACRUN010000009">
    <property type="protein sequence ID" value="MBC5835885.1"/>
    <property type="molecule type" value="Genomic_DNA"/>
</dbReference>
<comment type="similarity">
    <text evidence="4">Belongs to the thymidylate synthase family. Bacterial-type ThyA subfamily.</text>
</comment>
<dbReference type="SUPFAM" id="SSF55831">
    <property type="entry name" value="Thymidylate synthase/dCMP hydroxymethylase"/>
    <property type="match status" value="1"/>
</dbReference>
<protein>
    <recommendedName>
        <fullName evidence="1 4">Thymidylate synthase</fullName>
        <shortName evidence="4">TS</shortName>
        <shortName evidence="4">TSase</shortName>
        <ecNumber evidence="1 4">2.1.1.45</ecNumber>
    </recommendedName>
</protein>
<dbReference type="Pfam" id="PF00303">
    <property type="entry name" value="Thymidylat_synt"/>
    <property type="match status" value="1"/>
</dbReference>
<name>A0ABR7J1E3_9FLAO</name>
<feature type="binding site" description="in other chain" evidence="4">
    <location>
        <begin position="176"/>
        <end position="179"/>
    </location>
    <ligand>
        <name>dUMP</name>
        <dbReference type="ChEBI" id="CHEBI:246422"/>
        <note>ligand shared between dimeric partners</note>
    </ligand>
</feature>
<gene>
    <name evidence="4" type="primary">thyA</name>
    <name evidence="6" type="ORF">H8R27_13400</name>
</gene>
<feature type="binding site" description="in other chain" evidence="4">
    <location>
        <position position="21"/>
    </location>
    <ligand>
        <name>dUMP</name>
        <dbReference type="ChEBI" id="CHEBI:246422"/>
        <note>ligand shared between dimeric partners</note>
    </ligand>
</feature>
<organism evidence="6 7">
    <name type="scientific">Flavobacterium bernardetii</name>
    <dbReference type="NCBI Taxonomy" id="2813823"/>
    <lineage>
        <taxon>Bacteria</taxon>
        <taxon>Pseudomonadati</taxon>
        <taxon>Bacteroidota</taxon>
        <taxon>Flavobacteriia</taxon>
        <taxon>Flavobacteriales</taxon>
        <taxon>Flavobacteriaceae</taxon>
        <taxon>Flavobacterium</taxon>
    </lineage>
</organism>
<feature type="binding site" evidence="4">
    <location>
        <position position="273"/>
    </location>
    <ligand>
        <name>(6R)-5,10-methylene-5,6,7,8-tetrahydrofolate</name>
        <dbReference type="ChEBI" id="CHEBI:15636"/>
    </ligand>
</feature>
<evidence type="ECO:0000256" key="1">
    <source>
        <dbReference type="ARBA" id="ARBA00011947"/>
    </source>
</evidence>
<comment type="function">
    <text evidence="4">Catalyzes the reductive methylation of 2'-deoxyuridine-5'-monophosphate (dUMP) to 2'-deoxythymidine-5'-monophosphate (dTMP) while utilizing 5,10-methylenetetrahydrofolate (mTHF) as the methyl donor and reductant in the reaction, yielding dihydrofolate (DHF) as a by-product. This enzymatic reaction provides an intracellular de novo source of dTMP, an essential precursor for DNA biosynthesis.</text>
</comment>
<feature type="domain" description="Thymidylate synthase/dCMP hydroxymethylase" evidence="5">
    <location>
        <begin position="2"/>
        <end position="274"/>
    </location>
</feature>
<dbReference type="Gene3D" id="3.30.572.10">
    <property type="entry name" value="Thymidylate synthase/dCMP hydroxymethylase domain"/>
    <property type="match status" value="1"/>
</dbReference>
<feature type="binding site" evidence="4">
    <location>
        <begin position="123"/>
        <end position="124"/>
    </location>
    <ligand>
        <name>dUMP</name>
        <dbReference type="ChEBI" id="CHEBI:246422"/>
        <note>ligand shared between dimeric partners</note>
    </ligand>
</feature>
<accession>A0ABR7J1E3</accession>
<keyword evidence="2 4" id="KW-0489">Methyltransferase</keyword>
<evidence type="ECO:0000313" key="6">
    <source>
        <dbReference type="EMBL" id="MBC5835885.1"/>
    </source>
</evidence>
<dbReference type="NCBIfam" id="NF002497">
    <property type="entry name" value="PRK01827.1-3"/>
    <property type="match status" value="1"/>
</dbReference>
<dbReference type="EC" id="2.1.1.45" evidence="1 4"/>
<dbReference type="RefSeq" id="WP_166130745.1">
    <property type="nucleotide sequence ID" value="NZ_JAANOQ010000008.1"/>
</dbReference>
<proteinExistence type="inferred from homology"/>
<evidence type="ECO:0000259" key="5">
    <source>
        <dbReference type="Pfam" id="PF00303"/>
    </source>
</evidence>
<reference evidence="6 7" key="1">
    <citation type="submission" date="2020-08" db="EMBL/GenBank/DDBJ databases">
        <title>Description of novel Flavobacterium F-408 isolate.</title>
        <authorList>
            <person name="Saticioglu I.B."/>
            <person name="Duman M."/>
            <person name="Altun S."/>
        </authorList>
    </citation>
    <scope>NUCLEOTIDE SEQUENCE [LARGE SCALE GENOMIC DNA]</scope>
    <source>
        <strain evidence="6 7">F-408</strain>
    </source>
</reference>
<comment type="pathway">
    <text evidence="4">Pyrimidine metabolism; dTTP biosynthesis.</text>
</comment>
<feature type="binding site" evidence="4">
    <location>
        <position position="179"/>
    </location>
    <ligand>
        <name>(6R)-5,10-methylene-5,6,7,8-tetrahydrofolate</name>
        <dbReference type="ChEBI" id="CHEBI:15636"/>
    </ligand>
</feature>